<dbReference type="PATRIC" id="fig|189381.12.peg.2897"/>
<dbReference type="AlphaFoldDB" id="A0A0M0G5Q1"/>
<comment type="caution">
    <text evidence="2">The sequence shown here is derived from an EMBL/GenBank/DDBJ whole genome shotgun (WGS) entry which is preliminary data.</text>
</comment>
<evidence type="ECO:0000313" key="3">
    <source>
        <dbReference type="Proteomes" id="UP000037405"/>
    </source>
</evidence>
<keyword evidence="2" id="KW-0489">Methyltransferase</keyword>
<proteinExistence type="predicted"/>
<dbReference type="STRING" id="189381.GCA_900166615_01097"/>
<dbReference type="CDD" id="cd02440">
    <property type="entry name" value="AdoMet_MTases"/>
    <property type="match status" value="1"/>
</dbReference>
<evidence type="ECO:0000313" key="2">
    <source>
        <dbReference type="EMBL" id="KON85113.1"/>
    </source>
</evidence>
<feature type="domain" description="Methyltransferase" evidence="1">
    <location>
        <begin position="67"/>
        <end position="166"/>
    </location>
</feature>
<name>A0A0M0G5Q1_9BACI</name>
<dbReference type="RefSeq" id="WP_053428714.1">
    <property type="nucleotide sequence ID" value="NZ_JAMQJB010000001.1"/>
</dbReference>
<keyword evidence="3" id="KW-1185">Reference proteome</keyword>
<dbReference type="GO" id="GO:0032259">
    <property type="term" value="P:methylation"/>
    <property type="evidence" value="ECO:0007669"/>
    <property type="project" value="UniProtKB-KW"/>
</dbReference>
<dbReference type="InterPro" id="IPR025714">
    <property type="entry name" value="Methyltranfer_dom"/>
</dbReference>
<evidence type="ECO:0000259" key="1">
    <source>
        <dbReference type="Pfam" id="PF13847"/>
    </source>
</evidence>
<keyword evidence="2" id="KW-0808">Transferase</keyword>
<dbReference type="Pfam" id="PF13847">
    <property type="entry name" value="Methyltransf_31"/>
    <property type="match status" value="1"/>
</dbReference>
<organism evidence="2 3">
    <name type="scientific">Rossellomorea marisflavi</name>
    <dbReference type="NCBI Taxonomy" id="189381"/>
    <lineage>
        <taxon>Bacteria</taxon>
        <taxon>Bacillati</taxon>
        <taxon>Bacillota</taxon>
        <taxon>Bacilli</taxon>
        <taxon>Bacillales</taxon>
        <taxon>Bacillaceae</taxon>
        <taxon>Rossellomorea</taxon>
    </lineage>
</organism>
<dbReference type="InterPro" id="IPR029063">
    <property type="entry name" value="SAM-dependent_MTases_sf"/>
</dbReference>
<dbReference type="EMBL" id="LGUE01000004">
    <property type="protein sequence ID" value="KON85113.1"/>
    <property type="molecule type" value="Genomic_DNA"/>
</dbReference>
<reference evidence="3" key="1">
    <citation type="submission" date="2015-07" db="EMBL/GenBank/DDBJ databases">
        <title>Fjat-14235 jcm11544.</title>
        <authorList>
            <person name="Liu B."/>
            <person name="Wang J."/>
            <person name="Zhu Y."/>
            <person name="Liu G."/>
            <person name="Chen Q."/>
            <person name="Chen Z."/>
            <person name="Lan J."/>
            <person name="Che J."/>
            <person name="Ge C."/>
            <person name="Shi H."/>
            <person name="Pan Z."/>
            <person name="Liu X."/>
        </authorList>
    </citation>
    <scope>NUCLEOTIDE SEQUENCE [LARGE SCALE GENOMIC DNA]</scope>
    <source>
        <strain evidence="3">JCM 11544</strain>
    </source>
</reference>
<dbReference type="OrthoDB" id="8385759at2"/>
<protein>
    <submittedName>
        <fullName evidence="2">Methyltransferase</fullName>
    </submittedName>
</protein>
<dbReference type="Gene3D" id="3.40.50.150">
    <property type="entry name" value="Vaccinia Virus protein VP39"/>
    <property type="match status" value="1"/>
</dbReference>
<dbReference type="GO" id="GO:0008168">
    <property type="term" value="F:methyltransferase activity"/>
    <property type="evidence" value="ECO:0007669"/>
    <property type="project" value="UniProtKB-KW"/>
</dbReference>
<dbReference type="SUPFAM" id="SSF53335">
    <property type="entry name" value="S-adenosyl-L-methionine-dependent methyltransferases"/>
    <property type="match status" value="1"/>
</dbReference>
<accession>A0A0M0G5Q1</accession>
<sequence length="266" mass="30112">MNQTDMSQINETGWNRRAYDAWVNRHGVPAEYAEKIKHDSRKSVEHYLNYMNGIKGRKIVNLLGSKGNKAVSFALLGAEVTVVDLSKDNARYASELAEAAGVKVTYIVSDILDIPETQKISDADYIVLELGVLHYFLDLDPLFELIHEGLKKGGRFILRDYHPMVSKVLRAKDGMMAVEGDYFDRDMKEVDVAYSIHLPEEQKKSLPKNTIRRWTLGEVITSLVRAGLTIQHLEEEAGIRWAFPEGTPEGFEEKMPGLFTLIADKK</sequence>
<dbReference type="Proteomes" id="UP000037405">
    <property type="component" value="Unassembled WGS sequence"/>
</dbReference>
<gene>
    <name evidence="2" type="ORF">AF331_14135</name>
</gene>